<dbReference type="PANTHER" id="PTHR35446:SF3">
    <property type="entry name" value="CMD DOMAIN-CONTAINING PROTEIN"/>
    <property type="match status" value="1"/>
</dbReference>
<dbReference type="Gene3D" id="1.20.1290.10">
    <property type="entry name" value="AhpD-like"/>
    <property type="match status" value="1"/>
</dbReference>
<keyword evidence="2" id="KW-0560">Oxidoreductase</keyword>
<evidence type="ECO:0000259" key="1">
    <source>
        <dbReference type="Pfam" id="PF02627"/>
    </source>
</evidence>
<name>A0A6H2H7M5_9BURK</name>
<feature type="domain" description="Carboxymuconolactone decarboxylase-like" evidence="1">
    <location>
        <begin position="58"/>
        <end position="125"/>
    </location>
</feature>
<dbReference type="NCBIfam" id="TIGR00778">
    <property type="entry name" value="ahpD_dom"/>
    <property type="match status" value="1"/>
</dbReference>
<protein>
    <submittedName>
        <fullName evidence="2">Alkyl hydroperoxide reductase AhpD</fullName>
        <ecNumber evidence="2">1.11.1.15</ecNumber>
    </submittedName>
</protein>
<evidence type="ECO:0000313" key="3">
    <source>
        <dbReference type="Proteomes" id="UP000502041"/>
    </source>
</evidence>
<dbReference type="RefSeq" id="WP_168921435.1">
    <property type="nucleotide sequence ID" value="NZ_CP051461.1"/>
</dbReference>
<keyword evidence="2" id="KW-0575">Peroxidase</keyword>
<dbReference type="EC" id="1.11.1.15" evidence="2"/>
<dbReference type="GO" id="GO:0051920">
    <property type="term" value="F:peroxiredoxin activity"/>
    <property type="evidence" value="ECO:0007669"/>
    <property type="project" value="InterPro"/>
</dbReference>
<dbReference type="PANTHER" id="PTHR35446">
    <property type="entry name" value="SI:CH211-175M2.5"/>
    <property type="match status" value="1"/>
</dbReference>
<dbReference type="Pfam" id="PF02627">
    <property type="entry name" value="CMD"/>
    <property type="match status" value="1"/>
</dbReference>
<keyword evidence="3" id="KW-1185">Reference proteome</keyword>
<dbReference type="EMBL" id="CP051461">
    <property type="protein sequence ID" value="QJC55594.1"/>
    <property type="molecule type" value="Genomic_DNA"/>
</dbReference>
<dbReference type="InterPro" id="IPR029032">
    <property type="entry name" value="AhpD-like"/>
</dbReference>
<gene>
    <name evidence="2" type="primary">ahpD</name>
    <name evidence="2" type="ORF">HC248_00875</name>
</gene>
<dbReference type="InterPro" id="IPR003779">
    <property type="entry name" value="CMD-like"/>
</dbReference>
<dbReference type="AlphaFoldDB" id="A0A6H2H7M5"/>
<dbReference type="SUPFAM" id="SSF69118">
    <property type="entry name" value="AhpD-like"/>
    <property type="match status" value="1"/>
</dbReference>
<dbReference type="InterPro" id="IPR004675">
    <property type="entry name" value="AhpD_core"/>
</dbReference>
<dbReference type="Proteomes" id="UP000502041">
    <property type="component" value="Chromosome"/>
</dbReference>
<reference evidence="2 3" key="1">
    <citation type="submission" date="2020-04" db="EMBL/GenBank/DDBJ databases">
        <title>Complete genome of a Psychrophilic, Marine, Gas Vacuolate Bacterium Polaromonas vacuolata KCTC 22033T.</title>
        <authorList>
            <person name="Hwang K."/>
            <person name="Kim K.M."/>
        </authorList>
    </citation>
    <scope>NUCLEOTIDE SEQUENCE [LARGE SCALE GENOMIC DNA]</scope>
    <source>
        <strain evidence="2 3">KCTC 22033</strain>
    </source>
</reference>
<organism evidence="2 3">
    <name type="scientific">Polaromonas vacuolata</name>
    <dbReference type="NCBI Taxonomy" id="37448"/>
    <lineage>
        <taxon>Bacteria</taxon>
        <taxon>Pseudomonadati</taxon>
        <taxon>Pseudomonadota</taxon>
        <taxon>Betaproteobacteria</taxon>
        <taxon>Burkholderiales</taxon>
        <taxon>Comamonadaceae</taxon>
        <taxon>Polaromonas</taxon>
    </lineage>
</organism>
<sequence>MTTGPFIKSLQPVVHADAQGAQKEVLDIALKQVGFIPNMYAGMAIVPGVLSTYLHGYEIFRKQSGLTSAEQEVVFLAISQYNGCDYCTAAHSMLAEKMSGVPAEVLAAIRARTPIPDAKLAAVAAMAVEIVSKHGQPDHAVVKAFMDAGYTETHVLFIVMAASVKVLSNYTNQAFGTPLDAMFAAYKVA</sequence>
<dbReference type="KEGG" id="pvac:HC248_00875"/>
<evidence type="ECO:0000313" key="2">
    <source>
        <dbReference type="EMBL" id="QJC55594.1"/>
    </source>
</evidence>
<proteinExistence type="predicted"/>
<accession>A0A6H2H7M5</accession>